<dbReference type="OrthoDB" id="5575722at2759"/>
<dbReference type="PANTHER" id="PTHR16151:SF2">
    <property type="entry name" value="HAUS AUGMIN-LIKE COMPLEX SUBUNIT 6"/>
    <property type="match status" value="1"/>
</dbReference>
<dbReference type="Proteomes" id="UP000279307">
    <property type="component" value="Chromosome 13"/>
</dbReference>
<dbReference type="PANTHER" id="PTHR16151">
    <property type="entry name" value="HAUS AUGMIN-LIKE COMPLEX SUBUNIT 6"/>
    <property type="match status" value="1"/>
</dbReference>
<evidence type="ECO:0000313" key="3">
    <source>
        <dbReference type="Proteomes" id="UP000279307"/>
    </source>
</evidence>
<sequence length="667" mass="76557">MAVSASLHRNILLLNQLVPPSDEFKKVFREGMFDKPNIAGFIHVSQYLLTIYDAERFKKLIEWPIICKKSEAKYRNDVKDYLNVIASENPDIGFPNILITYLHHASGTKFTIIMWKLSQLAVKKYLIRQGEQVTDAPKVGPANDLTKTYLQQSKIDIARDVSSRHRSCAQMESAVNIALTEEKEQLAKVKAELFDRKQSLVKHAAAAPVAASIKERLVNVEDTEVIKSQNYFLLYKIDLSCAYKAANHQRAWVSVWKKSIDDNICYIQKRYAILKDFEKTCENISSIMSNLSSDAEVLDGRQLEKVDCSRLLELPFPPEIQHCLYHLYDGNKLRYRNFIHLFTLMLRQVYQCLRKRNLVDLSQCQLQVEASVEDLRSVYNVFNTFLTSIVSSTEEAQSVLCERNVGRTSEEDVLPLVKNVLLMPSPLIKINTHYVDEKDDLHKLLQFTPAEVAHKSLFSRYMRHDQNQAPDLRMNLFVSRINVDDAVSSSYSEKPSTRFMTPRVNRLCKKTTGKYSRLFSTCVNKTAKANYSLMSLPSTTKANSSAITSATGEMPNLSDLNLDITPRGFFSSTEDPATPLKRNILKEMPEEKLKDERDREVKVNKPDLDEFTEIQFATEKNVIVKHENAHKRRRSISDLVERYKKLLEASNTVATNFQSECTEYEVE</sequence>
<dbReference type="InterPro" id="IPR026797">
    <property type="entry name" value="HAUS_6"/>
</dbReference>
<reference evidence="2 3" key="1">
    <citation type="journal article" date="2018" name="Genome Res.">
        <title>The genomic architecture and molecular evolution of ant odorant receptors.</title>
        <authorList>
            <person name="McKenzie S.K."/>
            <person name="Kronauer D.J.C."/>
        </authorList>
    </citation>
    <scope>NUCLEOTIDE SEQUENCE [LARGE SCALE GENOMIC DNA]</scope>
    <source>
        <strain evidence="2">Clonal line C1</strain>
    </source>
</reference>
<dbReference type="InterPro" id="IPR028163">
    <property type="entry name" value="HAUS_6_N"/>
</dbReference>
<dbReference type="AlphaFoldDB" id="A0A3L8D5Z1"/>
<gene>
    <name evidence="2" type="ORF">DMN91_012427</name>
</gene>
<dbReference type="GO" id="GO:0051225">
    <property type="term" value="P:spindle assembly"/>
    <property type="evidence" value="ECO:0007669"/>
    <property type="project" value="InterPro"/>
</dbReference>
<organism evidence="2 3">
    <name type="scientific">Ooceraea biroi</name>
    <name type="common">Clonal raider ant</name>
    <name type="synonym">Cerapachys biroi</name>
    <dbReference type="NCBI Taxonomy" id="2015173"/>
    <lineage>
        <taxon>Eukaryota</taxon>
        <taxon>Metazoa</taxon>
        <taxon>Ecdysozoa</taxon>
        <taxon>Arthropoda</taxon>
        <taxon>Hexapoda</taxon>
        <taxon>Insecta</taxon>
        <taxon>Pterygota</taxon>
        <taxon>Neoptera</taxon>
        <taxon>Endopterygota</taxon>
        <taxon>Hymenoptera</taxon>
        <taxon>Apocrita</taxon>
        <taxon>Aculeata</taxon>
        <taxon>Formicoidea</taxon>
        <taxon>Formicidae</taxon>
        <taxon>Dorylinae</taxon>
        <taxon>Ooceraea</taxon>
    </lineage>
</organism>
<proteinExistence type="predicted"/>
<dbReference type="Pfam" id="PF14661">
    <property type="entry name" value="HAUS6_N"/>
    <property type="match status" value="1"/>
</dbReference>
<dbReference type="EMBL" id="QOIP01000013">
    <property type="protein sequence ID" value="RLU15433.1"/>
    <property type="molecule type" value="Genomic_DNA"/>
</dbReference>
<evidence type="ECO:0000313" key="2">
    <source>
        <dbReference type="EMBL" id="RLU15433.1"/>
    </source>
</evidence>
<evidence type="ECO:0000259" key="1">
    <source>
        <dbReference type="Pfam" id="PF14661"/>
    </source>
</evidence>
<name>A0A3L8D5Z1_OOCBI</name>
<dbReference type="GO" id="GO:0070652">
    <property type="term" value="C:HAUS complex"/>
    <property type="evidence" value="ECO:0007669"/>
    <property type="project" value="InterPro"/>
</dbReference>
<dbReference type="GO" id="GO:0008017">
    <property type="term" value="F:microtubule binding"/>
    <property type="evidence" value="ECO:0007669"/>
    <property type="project" value="TreeGrafter"/>
</dbReference>
<comment type="caution">
    <text evidence="2">The sequence shown here is derived from an EMBL/GenBank/DDBJ whole genome shotgun (WGS) entry which is preliminary data.</text>
</comment>
<feature type="domain" description="HAUS augmin-like complex subunit 6 N-terminal" evidence="1">
    <location>
        <begin position="7"/>
        <end position="200"/>
    </location>
</feature>
<protein>
    <recommendedName>
        <fullName evidence="1">HAUS augmin-like complex subunit 6 N-terminal domain-containing protein</fullName>
    </recommendedName>
</protein>
<dbReference type="GO" id="GO:1990498">
    <property type="term" value="C:mitotic spindle microtubule"/>
    <property type="evidence" value="ECO:0007669"/>
    <property type="project" value="TreeGrafter"/>
</dbReference>
<accession>A0A3L8D5Z1</accession>